<dbReference type="CDD" id="cd00093">
    <property type="entry name" value="HTH_XRE"/>
    <property type="match status" value="1"/>
</dbReference>
<protein>
    <submittedName>
        <fullName evidence="2">Helix-turn-helix domain protein</fullName>
    </submittedName>
</protein>
<dbReference type="SUPFAM" id="SSF47413">
    <property type="entry name" value="lambda repressor-like DNA-binding domains"/>
    <property type="match status" value="1"/>
</dbReference>
<dbReference type="GO" id="GO:0003677">
    <property type="term" value="F:DNA binding"/>
    <property type="evidence" value="ECO:0007669"/>
    <property type="project" value="InterPro"/>
</dbReference>
<organism evidence="2 3">
    <name type="scientific">Phormidium nigroviride PCC 7112</name>
    <dbReference type="NCBI Taxonomy" id="179408"/>
    <lineage>
        <taxon>Bacteria</taxon>
        <taxon>Bacillati</taxon>
        <taxon>Cyanobacteriota</taxon>
        <taxon>Cyanophyceae</taxon>
        <taxon>Oscillatoriophycideae</taxon>
        <taxon>Oscillatoriales</taxon>
        <taxon>Oscillatoriaceae</taxon>
        <taxon>Phormidium</taxon>
    </lineage>
</organism>
<dbReference type="Proteomes" id="UP000010478">
    <property type="component" value="Plasmid pOSC7112.02"/>
</dbReference>
<reference evidence="2 3" key="1">
    <citation type="submission" date="2012-05" db="EMBL/GenBank/DDBJ databases">
        <title>Finished plasmid 2 of genome of Oscillatoria sp. PCC 7112.</title>
        <authorList>
            <consortium name="US DOE Joint Genome Institute"/>
            <person name="Gugger M."/>
            <person name="Coursin T."/>
            <person name="Rippka R."/>
            <person name="Tandeau De Marsac N."/>
            <person name="Huntemann M."/>
            <person name="Wei C.-L."/>
            <person name="Han J."/>
            <person name="Detter J.C."/>
            <person name="Han C."/>
            <person name="Tapia R."/>
            <person name="Davenport K."/>
            <person name="Daligault H."/>
            <person name="Erkkila T."/>
            <person name="Gu W."/>
            <person name="Munk A.C.C."/>
            <person name="Teshima H."/>
            <person name="Xu Y."/>
            <person name="Chain P."/>
            <person name="Chen A."/>
            <person name="Krypides N."/>
            <person name="Mavromatis K."/>
            <person name="Markowitz V."/>
            <person name="Szeto E."/>
            <person name="Ivanova N."/>
            <person name="Mikhailova N."/>
            <person name="Ovchinnikova G."/>
            <person name="Pagani I."/>
            <person name="Pati A."/>
            <person name="Goodwin L."/>
            <person name="Peters L."/>
            <person name="Pitluck S."/>
            <person name="Woyke T."/>
            <person name="Kerfeld C."/>
        </authorList>
    </citation>
    <scope>NUCLEOTIDE SEQUENCE [LARGE SCALE GENOMIC DNA]</scope>
    <source>
        <strain evidence="2 3">PCC 7112</strain>
        <plasmid evidence="2 3">pOSC7112.02</plasmid>
    </source>
</reference>
<dbReference type="RefSeq" id="WP_015179673.1">
    <property type="nucleotide sequence ID" value="NC_019730.1"/>
</dbReference>
<keyword evidence="3" id="KW-1185">Reference proteome</keyword>
<feature type="domain" description="HTH cro/C1-type" evidence="1">
    <location>
        <begin position="86"/>
        <end position="115"/>
    </location>
</feature>
<dbReference type="EMBL" id="CP003616">
    <property type="protein sequence ID" value="AFZ10700.1"/>
    <property type="molecule type" value="Genomic_DNA"/>
</dbReference>
<evidence type="ECO:0000259" key="1">
    <source>
        <dbReference type="PROSITE" id="PS50943"/>
    </source>
</evidence>
<dbReference type="AlphaFoldDB" id="K9VU06"/>
<accession>K9VU06</accession>
<name>K9VU06_9CYAN</name>
<geneLocation type="plasmid" evidence="2 3">
    <name>pOSC7112.02</name>
</geneLocation>
<sequence>MIRNKKQYEYTQELAKRCESTLAQYDAQDEEVKKNDPWWLVMRESIQSHLDTFRAEIAEYERLVECDRTLDLKIEVDSILELPRVLIKARIAAKMTQKELADRLGLEENRIKQYEDSDYQCASWVEIIDITEALAVELKTASFVVDFQEMEGRKSSLAEFVERQRKQLEFKAQRAEK</sequence>
<dbReference type="InterPro" id="IPR010982">
    <property type="entry name" value="Lambda_DNA-bd_dom_sf"/>
</dbReference>
<dbReference type="Gene3D" id="1.10.260.40">
    <property type="entry name" value="lambda repressor-like DNA-binding domains"/>
    <property type="match status" value="1"/>
</dbReference>
<keyword evidence="2" id="KW-0614">Plasmid</keyword>
<evidence type="ECO:0000313" key="2">
    <source>
        <dbReference type="EMBL" id="AFZ10700.1"/>
    </source>
</evidence>
<dbReference type="PROSITE" id="PS50943">
    <property type="entry name" value="HTH_CROC1"/>
    <property type="match status" value="1"/>
</dbReference>
<dbReference type="OrthoDB" id="458956at2"/>
<proteinExistence type="predicted"/>
<dbReference type="SMART" id="SM00530">
    <property type="entry name" value="HTH_XRE"/>
    <property type="match status" value="1"/>
</dbReference>
<dbReference type="HOGENOM" id="CLU_131393_0_0_3"/>
<gene>
    <name evidence="2" type="ORF">Osc7112_6569</name>
</gene>
<dbReference type="KEGG" id="oni:Osc7112_6569"/>
<dbReference type="InterPro" id="IPR001387">
    <property type="entry name" value="Cro/C1-type_HTH"/>
</dbReference>
<evidence type="ECO:0000313" key="3">
    <source>
        <dbReference type="Proteomes" id="UP000010478"/>
    </source>
</evidence>